<organism evidence="2 3">
    <name type="scientific">Allomyces macrogynus (strain ATCC 38327)</name>
    <name type="common">Allomyces javanicus var. macrogynus</name>
    <dbReference type="NCBI Taxonomy" id="578462"/>
    <lineage>
        <taxon>Eukaryota</taxon>
        <taxon>Fungi</taxon>
        <taxon>Fungi incertae sedis</taxon>
        <taxon>Blastocladiomycota</taxon>
        <taxon>Blastocladiomycetes</taxon>
        <taxon>Blastocladiales</taxon>
        <taxon>Blastocladiaceae</taxon>
        <taxon>Allomyces</taxon>
    </lineage>
</organism>
<proteinExistence type="predicted"/>
<reference evidence="2 3" key="1">
    <citation type="submission" date="2009-11" db="EMBL/GenBank/DDBJ databases">
        <title>Annotation of Allomyces macrogynus ATCC 38327.</title>
        <authorList>
            <consortium name="The Broad Institute Genome Sequencing Platform"/>
            <person name="Russ C."/>
            <person name="Cuomo C."/>
            <person name="Burger G."/>
            <person name="Gray M.W."/>
            <person name="Holland P.W.H."/>
            <person name="King N."/>
            <person name="Lang F.B.F."/>
            <person name="Roger A.J."/>
            <person name="Ruiz-Trillo I."/>
            <person name="Young S.K."/>
            <person name="Zeng Q."/>
            <person name="Gargeya S."/>
            <person name="Fitzgerald M."/>
            <person name="Haas B."/>
            <person name="Abouelleil A."/>
            <person name="Alvarado L."/>
            <person name="Arachchi H.M."/>
            <person name="Berlin A."/>
            <person name="Chapman S.B."/>
            <person name="Gearin G."/>
            <person name="Goldberg J."/>
            <person name="Griggs A."/>
            <person name="Gujja S."/>
            <person name="Hansen M."/>
            <person name="Heiman D."/>
            <person name="Howarth C."/>
            <person name="Larimer J."/>
            <person name="Lui A."/>
            <person name="MacDonald P.J.P."/>
            <person name="McCowen C."/>
            <person name="Montmayeur A."/>
            <person name="Murphy C."/>
            <person name="Neiman D."/>
            <person name="Pearson M."/>
            <person name="Priest M."/>
            <person name="Roberts A."/>
            <person name="Saif S."/>
            <person name="Shea T."/>
            <person name="Sisk P."/>
            <person name="Stolte C."/>
            <person name="Sykes S."/>
            <person name="Wortman J."/>
            <person name="Nusbaum C."/>
            <person name="Birren B."/>
        </authorList>
    </citation>
    <scope>NUCLEOTIDE SEQUENCE [LARGE SCALE GENOMIC DNA]</scope>
    <source>
        <strain evidence="2 3">ATCC 38327</strain>
    </source>
</reference>
<dbReference type="AlphaFoldDB" id="A0A0L0S712"/>
<name>A0A0L0S712_ALLM3</name>
<feature type="region of interest" description="Disordered" evidence="1">
    <location>
        <begin position="101"/>
        <end position="123"/>
    </location>
</feature>
<gene>
    <name evidence="2" type="ORF">AMAG_18384</name>
</gene>
<dbReference type="EMBL" id="GG745332">
    <property type="protein sequence ID" value="KNE58186.1"/>
    <property type="molecule type" value="Genomic_DNA"/>
</dbReference>
<protein>
    <submittedName>
        <fullName evidence="2">Uncharacterized protein</fullName>
    </submittedName>
</protein>
<accession>A0A0L0S712</accession>
<evidence type="ECO:0000313" key="2">
    <source>
        <dbReference type="EMBL" id="KNE58186.1"/>
    </source>
</evidence>
<sequence length="123" mass="12874">MRAARHPPVRLAELGHDRDQDRDQDRDHVIFIIQAPARSNHGRPDPTPSAPPTQFAEGGYARVPAAPPMMPSVDPSLPTAPAPAPAPATVGLLTVPLSQASSLERARSGDAAPGTTPATVRLV</sequence>
<feature type="region of interest" description="Disordered" evidence="1">
    <location>
        <begin position="1"/>
        <end position="87"/>
    </location>
</feature>
<dbReference type="VEuPathDB" id="FungiDB:AMAG_18384"/>
<keyword evidence="3" id="KW-1185">Reference proteome</keyword>
<dbReference type="Proteomes" id="UP000054350">
    <property type="component" value="Unassembled WGS sequence"/>
</dbReference>
<evidence type="ECO:0000313" key="3">
    <source>
        <dbReference type="Proteomes" id="UP000054350"/>
    </source>
</evidence>
<reference evidence="3" key="2">
    <citation type="submission" date="2009-11" db="EMBL/GenBank/DDBJ databases">
        <title>The Genome Sequence of Allomyces macrogynus strain ATCC 38327.</title>
        <authorList>
            <consortium name="The Broad Institute Genome Sequencing Platform"/>
            <person name="Russ C."/>
            <person name="Cuomo C."/>
            <person name="Shea T."/>
            <person name="Young S.K."/>
            <person name="Zeng Q."/>
            <person name="Koehrsen M."/>
            <person name="Haas B."/>
            <person name="Borodovsky M."/>
            <person name="Guigo R."/>
            <person name="Alvarado L."/>
            <person name="Berlin A."/>
            <person name="Borenstein D."/>
            <person name="Chen Z."/>
            <person name="Engels R."/>
            <person name="Freedman E."/>
            <person name="Gellesch M."/>
            <person name="Goldberg J."/>
            <person name="Griggs A."/>
            <person name="Gujja S."/>
            <person name="Heiman D."/>
            <person name="Hepburn T."/>
            <person name="Howarth C."/>
            <person name="Jen D."/>
            <person name="Larson L."/>
            <person name="Lewis B."/>
            <person name="Mehta T."/>
            <person name="Park D."/>
            <person name="Pearson M."/>
            <person name="Roberts A."/>
            <person name="Saif S."/>
            <person name="Shenoy N."/>
            <person name="Sisk P."/>
            <person name="Stolte C."/>
            <person name="Sykes S."/>
            <person name="Walk T."/>
            <person name="White J."/>
            <person name="Yandava C."/>
            <person name="Burger G."/>
            <person name="Gray M.W."/>
            <person name="Holland P.W.H."/>
            <person name="King N."/>
            <person name="Lang F.B.F."/>
            <person name="Roger A.J."/>
            <person name="Ruiz-Trillo I."/>
            <person name="Lander E."/>
            <person name="Nusbaum C."/>
        </authorList>
    </citation>
    <scope>NUCLEOTIDE SEQUENCE [LARGE SCALE GENOMIC DNA]</scope>
    <source>
        <strain evidence="3">ATCC 38327</strain>
    </source>
</reference>
<evidence type="ECO:0000256" key="1">
    <source>
        <dbReference type="SAM" id="MobiDB-lite"/>
    </source>
</evidence>
<feature type="compositionally biased region" description="Basic and acidic residues" evidence="1">
    <location>
        <begin position="13"/>
        <end position="29"/>
    </location>
</feature>